<evidence type="ECO:0000256" key="1">
    <source>
        <dbReference type="SAM" id="MobiDB-lite"/>
    </source>
</evidence>
<comment type="caution">
    <text evidence="4">The sequence shown here is derived from an EMBL/GenBank/DDBJ whole genome shotgun (WGS) entry which is preliminary data.</text>
</comment>
<protein>
    <submittedName>
        <fullName evidence="4">DUF4333 domain-containing protein</fullName>
    </submittedName>
</protein>
<organism evidence="4 5">
    <name type="scientific">Glycomyces buryatensis</name>
    <dbReference type="NCBI Taxonomy" id="2570927"/>
    <lineage>
        <taxon>Bacteria</taxon>
        <taxon>Bacillati</taxon>
        <taxon>Actinomycetota</taxon>
        <taxon>Actinomycetes</taxon>
        <taxon>Glycomycetales</taxon>
        <taxon>Glycomycetaceae</taxon>
        <taxon>Glycomyces</taxon>
    </lineage>
</organism>
<dbReference type="OrthoDB" id="5193721at2"/>
<evidence type="ECO:0000313" key="5">
    <source>
        <dbReference type="Proteomes" id="UP000308760"/>
    </source>
</evidence>
<dbReference type="Pfam" id="PF14230">
    <property type="entry name" value="DUF4333"/>
    <property type="match status" value="1"/>
</dbReference>
<feature type="region of interest" description="Disordered" evidence="1">
    <location>
        <begin position="112"/>
        <end position="146"/>
    </location>
</feature>
<proteinExistence type="predicted"/>
<dbReference type="InterPro" id="IPR025637">
    <property type="entry name" value="DUF4333"/>
</dbReference>
<feature type="chain" id="PRO_5039234362" evidence="2">
    <location>
        <begin position="24"/>
        <end position="219"/>
    </location>
</feature>
<dbReference type="EMBL" id="STGY01000053">
    <property type="protein sequence ID" value="THV41105.1"/>
    <property type="molecule type" value="Genomic_DNA"/>
</dbReference>
<accession>A0A4S8QDX3</accession>
<sequence length="219" mass="23206">MTSTVRRKLRARNALLTGGTAFATLALSACSFSFGTASATGEELARAATDALEEQTGERHEVDCGDDSVDLEEGKEVDCVLTEAASGTEYDLTLTITDVDGGEWRAQVQVADAPRAEDSPDAAESQTDDAAQGQEESGEGVVIRTKDLSPLVDEAFEDEYGSSGITDCGVKDVEITYYVGSLINCSVTDTSGQEYFAQITITEINGTEWSGEVEFEPAA</sequence>
<keyword evidence="5" id="KW-1185">Reference proteome</keyword>
<dbReference type="AlphaFoldDB" id="A0A4S8QDX3"/>
<keyword evidence="2" id="KW-0732">Signal</keyword>
<name>A0A4S8QDX3_9ACTN</name>
<dbReference type="Proteomes" id="UP000308760">
    <property type="component" value="Unassembled WGS sequence"/>
</dbReference>
<evidence type="ECO:0000259" key="3">
    <source>
        <dbReference type="Pfam" id="PF14230"/>
    </source>
</evidence>
<evidence type="ECO:0000313" key="4">
    <source>
        <dbReference type="EMBL" id="THV41105.1"/>
    </source>
</evidence>
<feature type="domain" description="DUF4333" evidence="3">
    <location>
        <begin position="26"/>
        <end position="101"/>
    </location>
</feature>
<gene>
    <name evidence="4" type="ORF">FAB82_13360</name>
</gene>
<reference evidence="5" key="1">
    <citation type="submission" date="2019-04" db="EMBL/GenBank/DDBJ databases">
        <title>Nocardioides xinjiangensis sp. nov.</title>
        <authorList>
            <person name="Liu S."/>
        </authorList>
    </citation>
    <scope>NUCLEOTIDE SEQUENCE [LARGE SCALE GENOMIC DNA]</scope>
    <source>
        <strain evidence="5">18</strain>
    </source>
</reference>
<reference evidence="4 5" key="2">
    <citation type="submission" date="2019-05" db="EMBL/GenBank/DDBJ databases">
        <title>Glycomyces buryatensis sp. nov.</title>
        <authorList>
            <person name="Nikitina E."/>
        </authorList>
    </citation>
    <scope>NUCLEOTIDE SEQUENCE [LARGE SCALE GENOMIC DNA]</scope>
    <source>
        <strain evidence="4 5">18</strain>
    </source>
</reference>
<dbReference type="PROSITE" id="PS51257">
    <property type="entry name" value="PROKAR_LIPOPROTEIN"/>
    <property type="match status" value="1"/>
</dbReference>
<feature type="signal peptide" evidence="2">
    <location>
        <begin position="1"/>
        <end position="23"/>
    </location>
</feature>
<evidence type="ECO:0000256" key="2">
    <source>
        <dbReference type="SAM" id="SignalP"/>
    </source>
</evidence>